<sequence>MDDHDEVMQSSPRPLKRRRTSRSEGADPSIEHSSSGSNHAGNSSFRGRCWFNDGDIVLDVEGHLFKVHRSVLMCSIIFADMLELPQSDSMENVDGCPSVTLQGDSASDWRIALSWMYDRVGFASHAVTFDMLAGAMRISTKYEVHDLREWAVRELLSRWPLDLTRMNNNALPHAAEAIRLARECDIPEILPAAFYALSAAGLCESWSRSTHSRLPRA</sequence>
<accession>A0ACB8BIG6</accession>
<evidence type="ECO:0000313" key="2">
    <source>
        <dbReference type="Proteomes" id="UP000790709"/>
    </source>
</evidence>
<keyword evidence="2" id="KW-1185">Reference proteome</keyword>
<gene>
    <name evidence="1" type="ORF">BV22DRAFT_1105166</name>
</gene>
<evidence type="ECO:0000313" key="1">
    <source>
        <dbReference type="EMBL" id="KAH7925006.1"/>
    </source>
</evidence>
<comment type="caution">
    <text evidence="1">The sequence shown here is derived from an EMBL/GenBank/DDBJ whole genome shotgun (WGS) entry which is preliminary data.</text>
</comment>
<proteinExistence type="predicted"/>
<reference evidence="1" key="1">
    <citation type="journal article" date="2021" name="New Phytol.">
        <title>Evolutionary innovations through gain and loss of genes in the ectomycorrhizal Boletales.</title>
        <authorList>
            <person name="Wu G."/>
            <person name="Miyauchi S."/>
            <person name="Morin E."/>
            <person name="Kuo A."/>
            <person name="Drula E."/>
            <person name="Varga T."/>
            <person name="Kohler A."/>
            <person name="Feng B."/>
            <person name="Cao Y."/>
            <person name="Lipzen A."/>
            <person name="Daum C."/>
            <person name="Hundley H."/>
            <person name="Pangilinan J."/>
            <person name="Johnson J."/>
            <person name="Barry K."/>
            <person name="LaButti K."/>
            <person name="Ng V."/>
            <person name="Ahrendt S."/>
            <person name="Min B."/>
            <person name="Choi I.G."/>
            <person name="Park H."/>
            <person name="Plett J.M."/>
            <person name="Magnuson J."/>
            <person name="Spatafora J.W."/>
            <person name="Nagy L.G."/>
            <person name="Henrissat B."/>
            <person name="Grigoriev I.V."/>
            <person name="Yang Z.L."/>
            <person name="Xu J."/>
            <person name="Martin F.M."/>
        </authorList>
    </citation>
    <scope>NUCLEOTIDE SEQUENCE</scope>
    <source>
        <strain evidence="1">KUC20120723A-06</strain>
    </source>
</reference>
<dbReference type="Proteomes" id="UP000790709">
    <property type="component" value="Unassembled WGS sequence"/>
</dbReference>
<dbReference type="EMBL" id="MU266411">
    <property type="protein sequence ID" value="KAH7925006.1"/>
    <property type="molecule type" value="Genomic_DNA"/>
</dbReference>
<protein>
    <submittedName>
        <fullName evidence="1">Uncharacterized protein</fullName>
    </submittedName>
</protein>
<name>A0ACB8BIG6_9AGAM</name>
<organism evidence="1 2">
    <name type="scientific">Leucogyrophana mollusca</name>
    <dbReference type="NCBI Taxonomy" id="85980"/>
    <lineage>
        <taxon>Eukaryota</taxon>
        <taxon>Fungi</taxon>
        <taxon>Dikarya</taxon>
        <taxon>Basidiomycota</taxon>
        <taxon>Agaricomycotina</taxon>
        <taxon>Agaricomycetes</taxon>
        <taxon>Agaricomycetidae</taxon>
        <taxon>Boletales</taxon>
        <taxon>Boletales incertae sedis</taxon>
        <taxon>Leucogyrophana</taxon>
    </lineage>
</organism>